<dbReference type="PANTHER" id="PTHR12001">
    <property type="entry name" value="GERANYLGERANYL PYROPHOSPHATE SYNTHASE"/>
    <property type="match status" value="1"/>
</dbReference>
<keyword evidence="5" id="KW-0460">Magnesium</keyword>
<name>X1FVA1_9ZZZZ</name>
<dbReference type="AlphaFoldDB" id="X1FVA1"/>
<keyword evidence="4" id="KW-0479">Metal-binding</keyword>
<dbReference type="InterPro" id="IPR008949">
    <property type="entry name" value="Isoprenoid_synthase_dom_sf"/>
</dbReference>
<accession>X1FVA1</accession>
<dbReference type="SUPFAM" id="SSF48576">
    <property type="entry name" value="Terpenoid synthases"/>
    <property type="match status" value="1"/>
</dbReference>
<sequence>MLSTIYEPIQEDLVKVEDRLRSVCEVDFPWLSKLLEYSLKSGGKRIRPALVLLAGKFYNYDLSYLLPVATAIEILHTATLVHDDAIDNSLVRRGRPTINKVWGEDKAILLGDYLLAKSEELVADTQNLRVIKLFAQTLMAISSGELNQAFSAFNLEQTRQQYLKRISGKTASLLSLATESGAILSQAPEKSVEALKGYGYNLGIAFQLW</sequence>
<evidence type="ECO:0000256" key="5">
    <source>
        <dbReference type="ARBA" id="ARBA00022842"/>
    </source>
</evidence>
<comment type="similarity">
    <text evidence="2">Belongs to the FPP/GGPP synthase family.</text>
</comment>
<dbReference type="GO" id="GO:0046872">
    <property type="term" value="F:metal ion binding"/>
    <property type="evidence" value="ECO:0007669"/>
    <property type="project" value="UniProtKB-KW"/>
</dbReference>
<dbReference type="InterPro" id="IPR000092">
    <property type="entry name" value="Polyprenyl_synt"/>
</dbReference>
<dbReference type="CDD" id="cd00685">
    <property type="entry name" value="Trans_IPPS_HT"/>
    <property type="match status" value="1"/>
</dbReference>
<proteinExistence type="inferred from homology"/>
<reference evidence="6" key="1">
    <citation type="journal article" date="2014" name="Front. Microbiol.">
        <title>High frequency of phylogenetically diverse reductive dehalogenase-homologous genes in deep subseafloor sedimentary metagenomes.</title>
        <authorList>
            <person name="Kawai M."/>
            <person name="Futagami T."/>
            <person name="Toyoda A."/>
            <person name="Takaki Y."/>
            <person name="Nishi S."/>
            <person name="Hori S."/>
            <person name="Arai W."/>
            <person name="Tsubouchi T."/>
            <person name="Morono Y."/>
            <person name="Uchiyama I."/>
            <person name="Ito T."/>
            <person name="Fujiyama A."/>
            <person name="Inagaki F."/>
            <person name="Takami H."/>
        </authorList>
    </citation>
    <scope>NUCLEOTIDE SEQUENCE</scope>
    <source>
        <strain evidence="6">Expedition CK06-06</strain>
    </source>
</reference>
<evidence type="ECO:0000256" key="3">
    <source>
        <dbReference type="ARBA" id="ARBA00022679"/>
    </source>
</evidence>
<dbReference type="GO" id="GO:0004659">
    <property type="term" value="F:prenyltransferase activity"/>
    <property type="evidence" value="ECO:0007669"/>
    <property type="project" value="InterPro"/>
</dbReference>
<dbReference type="PANTHER" id="PTHR12001:SF69">
    <property type="entry name" value="ALL TRANS-POLYPRENYL-DIPHOSPHATE SYNTHASE PDSS1"/>
    <property type="match status" value="1"/>
</dbReference>
<dbReference type="EMBL" id="BARU01013125">
    <property type="protein sequence ID" value="GAH33274.1"/>
    <property type="molecule type" value="Genomic_DNA"/>
</dbReference>
<dbReference type="InterPro" id="IPR033749">
    <property type="entry name" value="Polyprenyl_synt_CS"/>
</dbReference>
<gene>
    <name evidence="6" type="ORF">S03H2_23872</name>
</gene>
<evidence type="ECO:0000256" key="2">
    <source>
        <dbReference type="ARBA" id="ARBA00006706"/>
    </source>
</evidence>
<evidence type="ECO:0000313" key="6">
    <source>
        <dbReference type="EMBL" id="GAH33274.1"/>
    </source>
</evidence>
<feature type="non-terminal residue" evidence="6">
    <location>
        <position position="209"/>
    </location>
</feature>
<dbReference type="PROSITE" id="PS00723">
    <property type="entry name" value="POLYPRENYL_SYNTHASE_1"/>
    <property type="match status" value="1"/>
</dbReference>
<comment type="cofactor">
    <cofactor evidence="1">
        <name>Mg(2+)</name>
        <dbReference type="ChEBI" id="CHEBI:18420"/>
    </cofactor>
</comment>
<evidence type="ECO:0000256" key="4">
    <source>
        <dbReference type="ARBA" id="ARBA00022723"/>
    </source>
</evidence>
<comment type="caution">
    <text evidence="6">The sequence shown here is derived from an EMBL/GenBank/DDBJ whole genome shotgun (WGS) entry which is preliminary data.</text>
</comment>
<evidence type="ECO:0008006" key="7">
    <source>
        <dbReference type="Google" id="ProtNLM"/>
    </source>
</evidence>
<dbReference type="Gene3D" id="1.10.600.10">
    <property type="entry name" value="Farnesyl Diphosphate Synthase"/>
    <property type="match status" value="1"/>
</dbReference>
<dbReference type="Pfam" id="PF00348">
    <property type="entry name" value="polyprenyl_synt"/>
    <property type="match status" value="1"/>
</dbReference>
<evidence type="ECO:0000256" key="1">
    <source>
        <dbReference type="ARBA" id="ARBA00001946"/>
    </source>
</evidence>
<dbReference type="GO" id="GO:0008299">
    <property type="term" value="P:isoprenoid biosynthetic process"/>
    <property type="evidence" value="ECO:0007669"/>
    <property type="project" value="InterPro"/>
</dbReference>
<protein>
    <recommendedName>
        <fullName evidence="7">Polyprenyl synthetase</fullName>
    </recommendedName>
</protein>
<keyword evidence="3" id="KW-0808">Transferase</keyword>
<organism evidence="6">
    <name type="scientific">marine sediment metagenome</name>
    <dbReference type="NCBI Taxonomy" id="412755"/>
    <lineage>
        <taxon>unclassified sequences</taxon>
        <taxon>metagenomes</taxon>
        <taxon>ecological metagenomes</taxon>
    </lineage>
</organism>